<protein>
    <submittedName>
        <fullName evidence="1">Uncharacterized protein</fullName>
    </submittedName>
</protein>
<dbReference type="InterPro" id="IPR012349">
    <property type="entry name" value="Split_barrel_FMN-bd"/>
</dbReference>
<evidence type="ECO:0000313" key="2">
    <source>
        <dbReference type="Proteomes" id="UP001054902"/>
    </source>
</evidence>
<evidence type="ECO:0000313" key="1">
    <source>
        <dbReference type="EMBL" id="GFH60104.1"/>
    </source>
</evidence>
<dbReference type="AlphaFoldDB" id="A0AAD3DCG3"/>
<accession>A0AAD3DCG3</accession>
<keyword evidence="2" id="KW-1185">Reference proteome</keyword>
<dbReference type="EMBL" id="BLLK01000069">
    <property type="protein sequence ID" value="GFH60104.1"/>
    <property type="molecule type" value="Genomic_DNA"/>
</dbReference>
<sequence length="256" mass="29731">MLLRAPLLVKHAKVLASKSSPSLSVMRRSFLTISDTEDEVPSPLLDLKEMAMKFNYCDENGFRKPDQHWSMVLSACESYDAAPSTRTINFQRISEHGIDFVSKKKVESIYDFERPVSFLYTEGKYKPGHKVTQWRGEGVCAKIELEELLAYIPEYTLTEIVASCRARKEIDNMSERQSITGVKSRFIEIVQETRQELANSQITMEELNSCIEAWRFLPSEMEKMVGGTDEIMWDRWEFRKEEGSEVWKDARQLMPY</sequence>
<dbReference type="Gene3D" id="2.30.110.10">
    <property type="entry name" value="Electron Transport, Fmn-binding Protein, Chain A"/>
    <property type="match status" value="1"/>
</dbReference>
<dbReference type="Proteomes" id="UP001054902">
    <property type="component" value="Unassembled WGS sequence"/>
</dbReference>
<comment type="caution">
    <text evidence="1">The sequence shown here is derived from an EMBL/GenBank/DDBJ whole genome shotgun (WGS) entry which is preliminary data.</text>
</comment>
<proteinExistence type="predicted"/>
<name>A0AAD3DCG3_9STRA</name>
<reference evidence="1 2" key="1">
    <citation type="journal article" date="2021" name="Sci. Rep.">
        <title>The genome of the diatom Chaetoceros tenuissimus carries an ancient integrated fragment of an extant virus.</title>
        <authorList>
            <person name="Hongo Y."/>
            <person name="Kimura K."/>
            <person name="Takaki Y."/>
            <person name="Yoshida Y."/>
            <person name="Baba S."/>
            <person name="Kobayashi G."/>
            <person name="Nagasaki K."/>
            <person name="Hano T."/>
            <person name="Tomaru Y."/>
        </authorList>
    </citation>
    <scope>NUCLEOTIDE SEQUENCE [LARGE SCALE GENOMIC DNA]</scope>
    <source>
        <strain evidence="1 2">NIES-3715</strain>
    </source>
</reference>
<organism evidence="1 2">
    <name type="scientific">Chaetoceros tenuissimus</name>
    <dbReference type="NCBI Taxonomy" id="426638"/>
    <lineage>
        <taxon>Eukaryota</taxon>
        <taxon>Sar</taxon>
        <taxon>Stramenopiles</taxon>
        <taxon>Ochrophyta</taxon>
        <taxon>Bacillariophyta</taxon>
        <taxon>Coscinodiscophyceae</taxon>
        <taxon>Chaetocerotophycidae</taxon>
        <taxon>Chaetocerotales</taxon>
        <taxon>Chaetocerotaceae</taxon>
        <taxon>Chaetoceros</taxon>
    </lineage>
</organism>
<gene>
    <name evidence="1" type="ORF">CTEN210_16580</name>
</gene>